<evidence type="ECO:0000313" key="4">
    <source>
        <dbReference type="Proteomes" id="UP001302367"/>
    </source>
</evidence>
<dbReference type="Proteomes" id="UP000230605">
    <property type="component" value="Chromosome 4"/>
</dbReference>
<dbReference type="EMBL" id="CP134187">
    <property type="protein sequence ID" value="WPB02069.1"/>
    <property type="molecule type" value="Genomic_DNA"/>
</dbReference>
<sequence length="194" mass="21880">MDQEAEEVLGKRRSADMRAELAKHRNYSPHLDNAYVHLAIVIQDLKSSLFERLGRAGHHVVHGRTCDCLHNTAVTILTQLADQRVNVNARFTSRELCNSISSYSLSVEGEHISYPVSVAAEQKPEALSNDVLKLKKGRIHLSCIRRGNKTEDCADRATVDRGVRRLGLDHVAGRNLGWKQWEMTESPIFMLPRT</sequence>
<dbReference type="EMBL" id="LKMD01000105">
    <property type="protein sequence ID" value="PIA93123.1"/>
    <property type="molecule type" value="Genomic_DNA"/>
</dbReference>
<reference evidence="1 3" key="1">
    <citation type="submission" date="2015-10" db="EMBL/GenBank/DDBJ databases">
        <title>The cercosporin biosynthetic gene cluster was horizontally transferred to several fungal lineages and shown to be expanded in Cercospora beticola based on microsynteny with recipient genomes.</title>
        <authorList>
            <person name="De Jonge R."/>
            <person name="Ebert M.K."/>
            <person name="Suttle J.C."/>
            <person name="Jurick Ii W.M."/>
            <person name="Secor G.A."/>
            <person name="Thomma B.P."/>
            <person name="Van De Peer Y."/>
            <person name="Bolton M.D."/>
        </authorList>
    </citation>
    <scope>NUCLEOTIDE SEQUENCE [LARGE SCALE GENOMIC DNA]</scope>
    <source>
        <strain evidence="1 3">09-40</strain>
    </source>
</reference>
<protein>
    <submittedName>
        <fullName evidence="1">Uncharacterized protein</fullName>
    </submittedName>
</protein>
<name>A0A2G5HLL8_CERBT</name>
<evidence type="ECO:0000313" key="3">
    <source>
        <dbReference type="Proteomes" id="UP000230605"/>
    </source>
</evidence>
<dbReference type="OrthoDB" id="10476908at2759"/>
<proteinExistence type="predicted"/>
<keyword evidence="4" id="KW-1185">Reference proteome</keyword>
<evidence type="ECO:0000313" key="1">
    <source>
        <dbReference type="EMBL" id="PIA93123.1"/>
    </source>
</evidence>
<dbReference type="Proteomes" id="UP001302367">
    <property type="component" value="Chromosome 4"/>
</dbReference>
<evidence type="ECO:0000313" key="2">
    <source>
        <dbReference type="EMBL" id="WPB02069.1"/>
    </source>
</evidence>
<gene>
    <name evidence="1" type="ORF">CB0940_04797</name>
    <name evidence="2" type="ORF">RHO25_006703</name>
</gene>
<dbReference type="AlphaFoldDB" id="A0A2G5HLL8"/>
<reference evidence="2 4" key="2">
    <citation type="submission" date="2023-09" db="EMBL/GenBank/DDBJ databases">
        <title>Complete-Gapless Cercospora beticola genome.</title>
        <authorList>
            <person name="Wyatt N.A."/>
            <person name="Spanner R.E."/>
            <person name="Bolton M.D."/>
        </authorList>
    </citation>
    <scope>NUCLEOTIDE SEQUENCE [LARGE SCALE GENOMIC DNA]</scope>
    <source>
        <strain evidence="2">Cb09-40</strain>
    </source>
</reference>
<accession>A0A2G5HLL8</accession>
<organism evidence="1 3">
    <name type="scientific">Cercospora beticola</name>
    <name type="common">Sugarbeet leaf spot fungus</name>
    <dbReference type="NCBI Taxonomy" id="122368"/>
    <lineage>
        <taxon>Eukaryota</taxon>
        <taxon>Fungi</taxon>
        <taxon>Dikarya</taxon>
        <taxon>Ascomycota</taxon>
        <taxon>Pezizomycotina</taxon>
        <taxon>Dothideomycetes</taxon>
        <taxon>Dothideomycetidae</taxon>
        <taxon>Mycosphaerellales</taxon>
        <taxon>Mycosphaerellaceae</taxon>
        <taxon>Cercospora</taxon>
    </lineage>
</organism>